<dbReference type="Proteomes" id="UP001597205">
    <property type="component" value="Unassembled WGS sequence"/>
</dbReference>
<gene>
    <name evidence="2" type="ORF">ACFQ2C_05150</name>
</gene>
<evidence type="ECO:0000256" key="1">
    <source>
        <dbReference type="SAM" id="SignalP"/>
    </source>
</evidence>
<reference evidence="3" key="1">
    <citation type="journal article" date="2019" name="Int. J. Syst. Evol. Microbiol.">
        <title>The Global Catalogue of Microorganisms (GCM) 10K type strain sequencing project: providing services to taxonomists for standard genome sequencing and annotation.</title>
        <authorList>
            <consortium name="The Broad Institute Genomics Platform"/>
            <consortium name="The Broad Institute Genome Sequencing Center for Infectious Disease"/>
            <person name="Wu L."/>
            <person name="Ma J."/>
        </authorList>
    </citation>
    <scope>NUCLEOTIDE SEQUENCE [LARGE SCALE GENOMIC DNA]</scope>
    <source>
        <strain evidence="3">CCUG 52468</strain>
    </source>
</reference>
<keyword evidence="3" id="KW-1185">Reference proteome</keyword>
<feature type="chain" id="PRO_5046715060" evidence="1">
    <location>
        <begin position="23"/>
        <end position="127"/>
    </location>
</feature>
<evidence type="ECO:0000313" key="3">
    <source>
        <dbReference type="Proteomes" id="UP001597205"/>
    </source>
</evidence>
<keyword evidence="1" id="KW-0732">Signal</keyword>
<feature type="signal peptide" evidence="1">
    <location>
        <begin position="1"/>
        <end position="22"/>
    </location>
</feature>
<organism evidence="2 3">
    <name type="scientific">Sphingobacterium daejeonense</name>
    <dbReference type="NCBI Taxonomy" id="371142"/>
    <lineage>
        <taxon>Bacteria</taxon>
        <taxon>Pseudomonadati</taxon>
        <taxon>Bacteroidota</taxon>
        <taxon>Sphingobacteriia</taxon>
        <taxon>Sphingobacteriales</taxon>
        <taxon>Sphingobacteriaceae</taxon>
        <taxon>Sphingobacterium</taxon>
    </lineage>
</organism>
<comment type="caution">
    <text evidence="2">The sequence shown here is derived from an EMBL/GenBank/DDBJ whole genome shotgun (WGS) entry which is preliminary data.</text>
</comment>
<dbReference type="RefSeq" id="WP_380894958.1">
    <property type="nucleotide sequence ID" value="NZ_JBHTKY010000004.1"/>
</dbReference>
<dbReference type="PROSITE" id="PS51257">
    <property type="entry name" value="PROKAR_LIPOPROTEIN"/>
    <property type="match status" value="1"/>
</dbReference>
<evidence type="ECO:0000313" key="2">
    <source>
        <dbReference type="EMBL" id="MFD1164992.1"/>
    </source>
</evidence>
<sequence>MKKTLKLLSLLFVVLFAVSACSKDDDPVDNDFFVDDYKGTISFKPTGGEMKGPLQGTVTVTKVGGSNYSFLFSDDMEDINNIKMKEGDNTKLFIEDGTLGLISIDADKLSIAYTDDDGTWTADCTRD</sequence>
<accession>A0ABW3RKD5</accession>
<protein>
    <submittedName>
        <fullName evidence="2">Uncharacterized protein</fullName>
    </submittedName>
</protein>
<dbReference type="EMBL" id="JBHTKY010000004">
    <property type="protein sequence ID" value="MFD1164992.1"/>
    <property type="molecule type" value="Genomic_DNA"/>
</dbReference>
<name>A0ABW3RKD5_9SPHI</name>
<proteinExistence type="predicted"/>